<evidence type="ECO:0000256" key="2">
    <source>
        <dbReference type="SAM" id="SignalP"/>
    </source>
</evidence>
<keyword evidence="2" id="KW-0732">Signal</keyword>
<evidence type="ECO:0008006" key="5">
    <source>
        <dbReference type="Google" id="ProtNLM"/>
    </source>
</evidence>
<evidence type="ECO:0000313" key="4">
    <source>
        <dbReference type="Proteomes" id="UP000314616"/>
    </source>
</evidence>
<dbReference type="OrthoDB" id="5147642at2"/>
<feature type="chain" id="PRO_5022739206" description="DUF5666 domain-containing protein" evidence="2">
    <location>
        <begin position="29"/>
        <end position="412"/>
    </location>
</feature>
<organism evidence="3 4">
    <name type="scientific">Georgenia yuyongxinii</name>
    <dbReference type="NCBI Taxonomy" id="2589797"/>
    <lineage>
        <taxon>Bacteria</taxon>
        <taxon>Bacillati</taxon>
        <taxon>Actinomycetota</taxon>
        <taxon>Actinomycetes</taxon>
        <taxon>Micrococcales</taxon>
        <taxon>Bogoriellaceae</taxon>
        <taxon>Georgenia</taxon>
    </lineage>
</organism>
<dbReference type="AlphaFoldDB" id="A0A5B8C3M0"/>
<evidence type="ECO:0000256" key="1">
    <source>
        <dbReference type="SAM" id="MobiDB-lite"/>
    </source>
</evidence>
<dbReference type="Proteomes" id="UP000314616">
    <property type="component" value="Chromosome"/>
</dbReference>
<accession>A0A5B8C3M0</accession>
<protein>
    <recommendedName>
        <fullName evidence="5">DUF5666 domain-containing protein</fullName>
    </recommendedName>
</protein>
<name>A0A5B8C3M0_9MICO</name>
<dbReference type="KEGG" id="gyu:FE374_11450"/>
<sequence>MGKLRGAGVAAAVAGAVMVSLAASGAWAAPPARPVTTELRSFQAAVNIGPDNPLLPDDGGPGYVGSVSVLEVLGGATSVNVFLSRGSEDECPDGGPVSSSTITTGGDATLPGPVTLDINRRLRTAHADAVVDLQMVTTEGCGTPEVSTPVPAQHVSIDVTGTSVRFRTGVTGSVSSGADVSRSSSVDLSRDGFGSATVGEVGAVEESAAFLRYAEQRTFTRGTPPTEPPANVAPAGGTGAEGRFTLVEGPEGEIGTVTHDVILTATVSAPPERAETITADVIETTVVACPDGRTLEEEVTLRGDGPGTVDIPGDLARASAHGTLDLARTRVDACTGEETSAVVPTPVALALDGTGPAVRVEDTRFQVVPRQGRTFTRNAYTARDAAGQLTVGDMTGDAQLASISQAALTVSE</sequence>
<feature type="region of interest" description="Disordered" evidence="1">
    <location>
        <begin position="87"/>
        <end position="108"/>
    </location>
</feature>
<feature type="signal peptide" evidence="2">
    <location>
        <begin position="1"/>
        <end position="28"/>
    </location>
</feature>
<feature type="region of interest" description="Disordered" evidence="1">
    <location>
        <begin position="173"/>
        <end position="192"/>
    </location>
</feature>
<feature type="compositionally biased region" description="Low complexity" evidence="1">
    <location>
        <begin position="173"/>
        <end position="187"/>
    </location>
</feature>
<dbReference type="EMBL" id="CP040915">
    <property type="protein sequence ID" value="QDC25134.1"/>
    <property type="molecule type" value="Genomic_DNA"/>
</dbReference>
<dbReference type="RefSeq" id="WP_139929178.1">
    <property type="nucleotide sequence ID" value="NZ_CP040915.1"/>
</dbReference>
<feature type="compositionally biased region" description="Polar residues" evidence="1">
    <location>
        <begin position="97"/>
        <end position="106"/>
    </location>
</feature>
<evidence type="ECO:0000313" key="3">
    <source>
        <dbReference type="EMBL" id="QDC25134.1"/>
    </source>
</evidence>
<reference evidence="3 4" key="1">
    <citation type="submission" date="2019-05" db="EMBL/GenBank/DDBJ databases">
        <title>Georgenia *** sp. nov., and Georgenia *** sp. nov., isolated from the intestinal contents of plateau pika (Ochotona curzoniae) in the Qinghai-Tibet plateau of China.</title>
        <authorList>
            <person name="Tian Z."/>
        </authorList>
    </citation>
    <scope>NUCLEOTIDE SEQUENCE [LARGE SCALE GENOMIC DNA]</scope>
    <source>
        <strain evidence="3 4">Z443</strain>
    </source>
</reference>
<proteinExistence type="predicted"/>
<gene>
    <name evidence="3" type="ORF">FE374_11450</name>
</gene>